<comment type="caution">
    <text evidence="12">The sequence shown here is derived from an EMBL/GenBank/DDBJ whole genome shotgun (WGS) entry which is preliminary data.</text>
</comment>
<evidence type="ECO:0000313" key="13">
    <source>
        <dbReference type="Proteomes" id="UP001301769"/>
    </source>
</evidence>
<accession>A0AAN7BBS5</accession>
<feature type="transmembrane region" description="Helical" evidence="11">
    <location>
        <begin position="247"/>
        <end position="271"/>
    </location>
</feature>
<comment type="similarity">
    <text evidence="2">Belongs to the G-protein coupled receptor 4 family.</text>
</comment>
<keyword evidence="13" id="KW-1185">Reference proteome</keyword>
<dbReference type="Proteomes" id="UP001301769">
    <property type="component" value="Unassembled WGS sequence"/>
</dbReference>
<keyword evidence="9" id="KW-0807">Transducer</keyword>
<evidence type="ECO:0000256" key="3">
    <source>
        <dbReference type="ARBA" id="ARBA00022507"/>
    </source>
</evidence>
<keyword evidence="6" id="KW-0297">G-protein coupled receptor</keyword>
<comment type="subcellular location">
    <subcellularLocation>
        <location evidence="1">Membrane</location>
        <topology evidence="1">Multi-pass membrane protein</topology>
    </subcellularLocation>
</comment>
<evidence type="ECO:0000313" key="12">
    <source>
        <dbReference type="EMBL" id="KAK4218138.1"/>
    </source>
</evidence>
<evidence type="ECO:0000256" key="10">
    <source>
        <dbReference type="SAM" id="MobiDB-lite"/>
    </source>
</evidence>
<feature type="transmembrane region" description="Helical" evidence="11">
    <location>
        <begin position="314"/>
        <end position="334"/>
    </location>
</feature>
<keyword evidence="3" id="KW-0589">Pheromone response</keyword>
<sequence>MSATFNLDGGDVPWTTTPELRLGPGAPYTDASLQVNLFFRISLGFTAIFVSLVPAKLLWLNGEFAGTMFCLGTVISNFFFVVNALVWHDDNVETWSAGHGWCDLQVYFEFALQTSYNICLFEIMRGLASKVAVQRLGSLTAAEKRRQHIISAIVIFTLPMLQMVLTYFVLLRRYNVSTLAGCSAVYDPNWIFLLFFVIPAPLFVFGAGVMAVVAFRRVREIHQASNSVMHFRDNAQLARQRRVKRKLYFLSFSVLLVVLPLVGFFFVANILEGMPWTEPYDFKRTHFGPSPNNIYSITFTTTNKMSFGDLNFNYIPILSGIAVFISFGTTTEAYNEYRKCLLFLGLGTFFPKLHEEYKPTPPSTMKKSWWSSFTDSLLSKDRSKGSESRKGSLVPTAEHVSFAKPADSKSFPPSCSLPTMQSSPEQQHHSDDKNPWPDLTLEEIAQHHQRPTRPAQRPLLRNPFKPFQLPVPSGPISSFLPITRNKKSKTMGTAGQQPVMNHITNPAMPFPPPVVVRGEDYKIDLNFETMASIQKRDDEKRYRPLHRFDAADAGVGGLDRAPRVDTRVCHLALPVEQPTKGQDLDTELTNDFGDIAETRNPCFLACKL</sequence>
<evidence type="ECO:0000256" key="4">
    <source>
        <dbReference type="ARBA" id="ARBA00022692"/>
    </source>
</evidence>
<feature type="compositionally biased region" description="Polar residues" evidence="10">
    <location>
        <begin position="411"/>
        <end position="425"/>
    </location>
</feature>
<name>A0AAN7BBS5_9PEZI</name>
<keyword evidence="7 11" id="KW-0472">Membrane</keyword>
<feature type="transmembrane region" description="Helical" evidence="11">
    <location>
        <begin position="106"/>
        <end position="128"/>
    </location>
</feature>
<dbReference type="Pfam" id="PF02076">
    <property type="entry name" value="STE3"/>
    <property type="match status" value="1"/>
</dbReference>
<feature type="transmembrane region" description="Helical" evidence="11">
    <location>
        <begin position="190"/>
        <end position="215"/>
    </location>
</feature>
<reference evidence="12" key="2">
    <citation type="submission" date="2023-05" db="EMBL/GenBank/DDBJ databases">
        <authorList>
            <consortium name="Lawrence Berkeley National Laboratory"/>
            <person name="Steindorff A."/>
            <person name="Hensen N."/>
            <person name="Bonometti L."/>
            <person name="Westerberg I."/>
            <person name="Brannstrom I.O."/>
            <person name="Guillou S."/>
            <person name="Cros-Aarteil S."/>
            <person name="Calhoun S."/>
            <person name="Haridas S."/>
            <person name="Kuo A."/>
            <person name="Mondo S."/>
            <person name="Pangilinan J."/>
            <person name="Riley R."/>
            <person name="Labutti K."/>
            <person name="Andreopoulos B."/>
            <person name="Lipzen A."/>
            <person name="Chen C."/>
            <person name="Yanf M."/>
            <person name="Daum C."/>
            <person name="Ng V."/>
            <person name="Clum A."/>
            <person name="Ohm R."/>
            <person name="Martin F."/>
            <person name="Silar P."/>
            <person name="Natvig D."/>
            <person name="Lalanne C."/>
            <person name="Gautier V."/>
            <person name="Ament-Velasquez S.L."/>
            <person name="Kruys A."/>
            <person name="Hutchinson M.I."/>
            <person name="Powell A.J."/>
            <person name="Barry K."/>
            <person name="Miller A.N."/>
            <person name="Grigoriev I.V."/>
            <person name="Debuchy R."/>
            <person name="Gladieux P."/>
            <person name="Thoren M.H."/>
            <person name="Johannesson H."/>
        </authorList>
    </citation>
    <scope>NUCLEOTIDE SEQUENCE</scope>
    <source>
        <strain evidence="12">PSN293</strain>
    </source>
</reference>
<dbReference type="CDD" id="cd14966">
    <property type="entry name" value="7tmD_STE3"/>
    <property type="match status" value="1"/>
</dbReference>
<dbReference type="GO" id="GO:0000750">
    <property type="term" value="P:pheromone-dependent signal transduction involved in conjugation with cellular fusion"/>
    <property type="evidence" value="ECO:0007669"/>
    <property type="project" value="TreeGrafter"/>
</dbReference>
<feature type="compositionally biased region" description="Basic and acidic residues" evidence="10">
    <location>
        <begin position="426"/>
        <end position="435"/>
    </location>
</feature>
<protein>
    <submittedName>
        <fullName evidence="12">Pheromone A receptor-domain-containing protein</fullName>
    </submittedName>
</protein>
<organism evidence="12 13">
    <name type="scientific">Rhypophila decipiens</name>
    <dbReference type="NCBI Taxonomy" id="261697"/>
    <lineage>
        <taxon>Eukaryota</taxon>
        <taxon>Fungi</taxon>
        <taxon>Dikarya</taxon>
        <taxon>Ascomycota</taxon>
        <taxon>Pezizomycotina</taxon>
        <taxon>Sordariomycetes</taxon>
        <taxon>Sordariomycetidae</taxon>
        <taxon>Sordariales</taxon>
        <taxon>Naviculisporaceae</taxon>
        <taxon>Rhypophila</taxon>
    </lineage>
</organism>
<evidence type="ECO:0000256" key="1">
    <source>
        <dbReference type="ARBA" id="ARBA00004141"/>
    </source>
</evidence>
<reference evidence="12" key="1">
    <citation type="journal article" date="2023" name="Mol. Phylogenet. Evol.">
        <title>Genome-scale phylogeny and comparative genomics of the fungal order Sordariales.</title>
        <authorList>
            <person name="Hensen N."/>
            <person name="Bonometti L."/>
            <person name="Westerberg I."/>
            <person name="Brannstrom I.O."/>
            <person name="Guillou S."/>
            <person name="Cros-Aarteil S."/>
            <person name="Calhoun S."/>
            <person name="Haridas S."/>
            <person name="Kuo A."/>
            <person name="Mondo S."/>
            <person name="Pangilinan J."/>
            <person name="Riley R."/>
            <person name="LaButti K."/>
            <person name="Andreopoulos B."/>
            <person name="Lipzen A."/>
            <person name="Chen C."/>
            <person name="Yan M."/>
            <person name="Daum C."/>
            <person name="Ng V."/>
            <person name="Clum A."/>
            <person name="Steindorff A."/>
            <person name="Ohm R.A."/>
            <person name="Martin F."/>
            <person name="Silar P."/>
            <person name="Natvig D.O."/>
            <person name="Lalanne C."/>
            <person name="Gautier V."/>
            <person name="Ament-Velasquez S.L."/>
            <person name="Kruys A."/>
            <person name="Hutchinson M.I."/>
            <person name="Powell A.J."/>
            <person name="Barry K."/>
            <person name="Miller A.N."/>
            <person name="Grigoriev I.V."/>
            <person name="Debuchy R."/>
            <person name="Gladieux P."/>
            <person name="Hiltunen Thoren M."/>
            <person name="Johannesson H."/>
        </authorList>
    </citation>
    <scope>NUCLEOTIDE SEQUENCE</scope>
    <source>
        <strain evidence="12">PSN293</strain>
    </source>
</reference>
<proteinExistence type="inferred from homology"/>
<feature type="transmembrane region" description="Helical" evidence="11">
    <location>
        <begin position="149"/>
        <end position="170"/>
    </location>
</feature>
<dbReference type="PANTHER" id="PTHR28097:SF1">
    <property type="entry name" value="PHEROMONE A FACTOR RECEPTOR"/>
    <property type="match status" value="1"/>
</dbReference>
<dbReference type="GO" id="GO:0004932">
    <property type="term" value="F:mating-type factor pheromone receptor activity"/>
    <property type="evidence" value="ECO:0007669"/>
    <property type="project" value="InterPro"/>
</dbReference>
<feature type="transmembrane region" description="Helical" evidence="11">
    <location>
        <begin position="37"/>
        <end position="59"/>
    </location>
</feature>
<dbReference type="EMBL" id="MU858055">
    <property type="protein sequence ID" value="KAK4218138.1"/>
    <property type="molecule type" value="Genomic_DNA"/>
</dbReference>
<dbReference type="GO" id="GO:0005886">
    <property type="term" value="C:plasma membrane"/>
    <property type="evidence" value="ECO:0007669"/>
    <property type="project" value="TreeGrafter"/>
</dbReference>
<evidence type="ECO:0000256" key="11">
    <source>
        <dbReference type="SAM" id="Phobius"/>
    </source>
</evidence>
<keyword evidence="5 11" id="KW-1133">Transmembrane helix</keyword>
<keyword evidence="8 12" id="KW-0675">Receptor</keyword>
<evidence type="ECO:0000256" key="6">
    <source>
        <dbReference type="ARBA" id="ARBA00023040"/>
    </source>
</evidence>
<dbReference type="InterPro" id="IPR001499">
    <property type="entry name" value="GPCR_STE3"/>
</dbReference>
<evidence type="ECO:0000256" key="2">
    <source>
        <dbReference type="ARBA" id="ARBA00011085"/>
    </source>
</evidence>
<feature type="transmembrane region" description="Helical" evidence="11">
    <location>
        <begin position="66"/>
        <end position="86"/>
    </location>
</feature>
<dbReference type="AlphaFoldDB" id="A0AAN7BBS5"/>
<evidence type="ECO:0000256" key="5">
    <source>
        <dbReference type="ARBA" id="ARBA00022989"/>
    </source>
</evidence>
<gene>
    <name evidence="12" type="ORF">QBC37DRAFT_437652</name>
</gene>
<feature type="compositionally biased region" description="Basic and acidic residues" evidence="10">
    <location>
        <begin position="380"/>
        <end position="390"/>
    </location>
</feature>
<evidence type="ECO:0000256" key="7">
    <source>
        <dbReference type="ARBA" id="ARBA00023136"/>
    </source>
</evidence>
<evidence type="ECO:0000256" key="8">
    <source>
        <dbReference type="ARBA" id="ARBA00023170"/>
    </source>
</evidence>
<feature type="region of interest" description="Disordered" evidence="10">
    <location>
        <begin position="380"/>
        <end position="467"/>
    </location>
</feature>
<evidence type="ECO:0000256" key="9">
    <source>
        <dbReference type="ARBA" id="ARBA00023224"/>
    </source>
</evidence>
<keyword evidence="4 11" id="KW-0812">Transmembrane</keyword>
<dbReference type="PANTHER" id="PTHR28097">
    <property type="entry name" value="PHEROMONE A FACTOR RECEPTOR"/>
    <property type="match status" value="1"/>
</dbReference>